<dbReference type="Gene3D" id="3.10.350.10">
    <property type="entry name" value="LysM domain"/>
    <property type="match status" value="1"/>
</dbReference>
<dbReference type="AlphaFoldDB" id="A0A1Q9HB75"/>
<protein>
    <recommendedName>
        <fullName evidence="1">LysM domain-containing protein</fullName>
    </recommendedName>
</protein>
<comment type="caution">
    <text evidence="2">The sequence shown here is derived from an EMBL/GenBank/DDBJ whole genome shotgun (WGS) entry which is preliminary data.</text>
</comment>
<reference evidence="2 3" key="1">
    <citation type="submission" date="2016-09" db="EMBL/GenBank/DDBJ databases">
        <title>Genomic Taxonomy of the Vibrionaceae.</title>
        <authorList>
            <person name="Gonzalez-Castillo A."/>
            <person name="Gomez-Gil B."/>
            <person name="Enciso-Ibarra K."/>
        </authorList>
    </citation>
    <scope>NUCLEOTIDE SEQUENCE [LARGE SCALE GENOMIC DNA]</scope>
    <source>
        <strain evidence="2 3">CAIM 703</strain>
    </source>
</reference>
<organism evidence="2 3">
    <name type="scientific">Vibrio panuliri</name>
    <dbReference type="NCBI Taxonomy" id="1381081"/>
    <lineage>
        <taxon>Bacteria</taxon>
        <taxon>Pseudomonadati</taxon>
        <taxon>Pseudomonadota</taxon>
        <taxon>Gammaproteobacteria</taxon>
        <taxon>Vibrionales</taxon>
        <taxon>Vibrionaceae</taxon>
        <taxon>Vibrio</taxon>
    </lineage>
</organism>
<proteinExistence type="predicted"/>
<evidence type="ECO:0000259" key="1">
    <source>
        <dbReference type="Pfam" id="PF01476"/>
    </source>
</evidence>
<dbReference type="Proteomes" id="UP000186313">
    <property type="component" value="Unassembled WGS sequence"/>
</dbReference>
<dbReference type="Pfam" id="PF01476">
    <property type="entry name" value="LysM"/>
    <property type="match status" value="1"/>
</dbReference>
<dbReference type="EMBL" id="MJMJ01000043">
    <property type="protein sequence ID" value="OLQ86397.1"/>
    <property type="molecule type" value="Genomic_DNA"/>
</dbReference>
<dbReference type="InterPro" id="IPR036779">
    <property type="entry name" value="LysM_dom_sf"/>
</dbReference>
<feature type="domain" description="LysM" evidence="1">
    <location>
        <begin position="300"/>
        <end position="335"/>
    </location>
</feature>
<accession>A0A1Q9HB75</accession>
<dbReference type="InterPro" id="IPR018392">
    <property type="entry name" value="LysM"/>
</dbReference>
<sequence length="412" mass="46304">MRRGDFSGSEFVVYTVVKRVGLTKQKLAKARASLDNSNPVKPIPVKSRPDLRFEYTYEIACSDESFRQSVGCHFELAKTEQEALIGDWQVQRSANGTQYTVFSAVDEPKKIVAKVAMRVMGISLPQSVKLHPIGAGIVNEAFIPVTPSVQLGERLGLPTEGYYYHFFNGRLIQEYKLLGDGKWLFYATRSTHEQLNDEQGCNRHQSAILVYWKIGGVEAKGQHLVYLKQQITRKELDSLNDEWLTKHGVLLEVKELLRASKQTESKLANRQVVQHVVEQKSSKVHTVIADINTHQRESWPEIAQQYGLSAKQLLDLNPRYHSNPMGLKVGDRLTVQLPTPNQTVGAVLCEAPLQKPSKYNQASHAFYACGGTFQGTSIKPITSRSVLNSELTVVNLSHASPLDIDDFHTKYR</sequence>
<evidence type="ECO:0000313" key="2">
    <source>
        <dbReference type="EMBL" id="OLQ86397.1"/>
    </source>
</evidence>
<dbReference type="CDD" id="cd00118">
    <property type="entry name" value="LysM"/>
    <property type="match status" value="1"/>
</dbReference>
<dbReference type="OrthoDB" id="5815268at2"/>
<name>A0A1Q9HB75_9VIBR</name>
<gene>
    <name evidence="2" type="ORF">BIY22_12180</name>
</gene>
<dbReference type="CDD" id="cd20709">
    <property type="entry name" value="MIX_V"/>
    <property type="match status" value="1"/>
</dbReference>
<evidence type="ECO:0000313" key="3">
    <source>
        <dbReference type="Proteomes" id="UP000186313"/>
    </source>
</evidence>
<dbReference type="STRING" id="1381081.BIY22_12180"/>